<accession>A0AAV4S6T7</accession>
<organism evidence="2 3">
    <name type="scientific">Caerostris darwini</name>
    <dbReference type="NCBI Taxonomy" id="1538125"/>
    <lineage>
        <taxon>Eukaryota</taxon>
        <taxon>Metazoa</taxon>
        <taxon>Ecdysozoa</taxon>
        <taxon>Arthropoda</taxon>
        <taxon>Chelicerata</taxon>
        <taxon>Arachnida</taxon>
        <taxon>Araneae</taxon>
        <taxon>Araneomorphae</taxon>
        <taxon>Entelegynae</taxon>
        <taxon>Araneoidea</taxon>
        <taxon>Araneidae</taxon>
        <taxon>Caerostris</taxon>
    </lineage>
</organism>
<keyword evidence="1" id="KW-1133">Transmembrane helix</keyword>
<evidence type="ECO:0000256" key="1">
    <source>
        <dbReference type="SAM" id="Phobius"/>
    </source>
</evidence>
<gene>
    <name evidence="2" type="ORF">CDAR_308221</name>
</gene>
<feature type="transmembrane region" description="Helical" evidence="1">
    <location>
        <begin position="104"/>
        <end position="124"/>
    </location>
</feature>
<reference evidence="2 3" key="1">
    <citation type="submission" date="2021-06" db="EMBL/GenBank/DDBJ databases">
        <title>Caerostris darwini draft genome.</title>
        <authorList>
            <person name="Kono N."/>
            <person name="Arakawa K."/>
        </authorList>
    </citation>
    <scope>NUCLEOTIDE SEQUENCE [LARGE SCALE GENOMIC DNA]</scope>
</reference>
<feature type="transmembrane region" description="Helical" evidence="1">
    <location>
        <begin position="60"/>
        <end position="84"/>
    </location>
</feature>
<dbReference type="AlphaFoldDB" id="A0AAV4S6T7"/>
<feature type="transmembrane region" description="Helical" evidence="1">
    <location>
        <begin position="27"/>
        <end position="48"/>
    </location>
</feature>
<comment type="caution">
    <text evidence="2">The sequence shown here is derived from an EMBL/GenBank/DDBJ whole genome shotgun (WGS) entry which is preliminary data.</text>
</comment>
<evidence type="ECO:0000313" key="2">
    <source>
        <dbReference type="EMBL" id="GIY30218.1"/>
    </source>
</evidence>
<sequence length="198" mass="23415">MRDTTTTYLLIHRDFQIPPYLLIHEEFMPPTLTMGLYFLTTSLFMEGFYTASTSSPHRRFIFSIYFLTHVAMLSIYLYISTFSVPPYLWSVPTLRLPLHTTTTTLYSIHCFIHEGFMLSPYIFINREHIFSIYLRIHVGFLLFTHIVLIFSIYFLIYEGFILFAYFINEGLILFIYLIIKIGLNFPQISSIMKGIYTT</sequence>
<keyword evidence="3" id="KW-1185">Reference proteome</keyword>
<dbReference type="EMBL" id="BPLQ01007452">
    <property type="protein sequence ID" value="GIY30218.1"/>
    <property type="molecule type" value="Genomic_DNA"/>
</dbReference>
<protein>
    <submittedName>
        <fullName evidence="2">Uncharacterized protein</fullName>
    </submittedName>
</protein>
<feature type="transmembrane region" description="Helical" evidence="1">
    <location>
        <begin position="136"/>
        <end position="156"/>
    </location>
</feature>
<keyword evidence="1" id="KW-0472">Membrane</keyword>
<name>A0AAV4S6T7_9ARAC</name>
<evidence type="ECO:0000313" key="3">
    <source>
        <dbReference type="Proteomes" id="UP001054837"/>
    </source>
</evidence>
<proteinExistence type="predicted"/>
<feature type="transmembrane region" description="Helical" evidence="1">
    <location>
        <begin position="162"/>
        <end position="183"/>
    </location>
</feature>
<dbReference type="Proteomes" id="UP001054837">
    <property type="component" value="Unassembled WGS sequence"/>
</dbReference>
<keyword evidence="1" id="KW-0812">Transmembrane</keyword>